<keyword evidence="2" id="KW-1185">Reference proteome</keyword>
<sequence>MQSGPVTDKVIGDMKQTYTTFTPSAETIAPKLAPALADAARQIQSDHEYMSKNEVPRRALPPRRISGVRADSTMYGTSDLVVGLLQHQVKPLVGEEGFFDGIGSLIGSGFRTAKPFLRVDAKAALGLLEQRIGAESAWDQSQIPEAHVAAAELVAKRAIIGEAALQSLEKLSRTELDQLKLFPSRSQRPAALAEEGFFDGLLDAVQSIGSIVASVAPAVIKTVVLTVGDLLGDGGSEPLIIPATGEAPTLRRRPSRNLADMLRDGDLSGLSINDNDPTKVGTSTFSSATPTFNLQMPSLDAVQARHALDGPDLNEDKPVFQVYE</sequence>
<dbReference type="Proteomes" id="UP001175000">
    <property type="component" value="Unassembled WGS sequence"/>
</dbReference>
<accession>A0AA39WJS3</accession>
<evidence type="ECO:0000313" key="2">
    <source>
        <dbReference type="Proteomes" id="UP001175000"/>
    </source>
</evidence>
<comment type="caution">
    <text evidence="1">The sequence shown here is derived from an EMBL/GenBank/DDBJ whole genome shotgun (WGS) entry which is preliminary data.</text>
</comment>
<protein>
    <submittedName>
        <fullName evidence="1">Uncharacterized protein</fullName>
    </submittedName>
</protein>
<name>A0AA39WJS3_9PEZI</name>
<organism evidence="1 2">
    <name type="scientific">Immersiella caudata</name>
    <dbReference type="NCBI Taxonomy" id="314043"/>
    <lineage>
        <taxon>Eukaryota</taxon>
        <taxon>Fungi</taxon>
        <taxon>Dikarya</taxon>
        <taxon>Ascomycota</taxon>
        <taxon>Pezizomycotina</taxon>
        <taxon>Sordariomycetes</taxon>
        <taxon>Sordariomycetidae</taxon>
        <taxon>Sordariales</taxon>
        <taxon>Lasiosphaeriaceae</taxon>
        <taxon>Immersiella</taxon>
    </lineage>
</organism>
<proteinExistence type="predicted"/>
<dbReference type="AlphaFoldDB" id="A0AA39WJS3"/>
<gene>
    <name evidence="1" type="ORF">B0T14DRAFT_523658</name>
</gene>
<evidence type="ECO:0000313" key="1">
    <source>
        <dbReference type="EMBL" id="KAK0616706.1"/>
    </source>
</evidence>
<reference evidence="1" key="1">
    <citation type="submission" date="2023-06" db="EMBL/GenBank/DDBJ databases">
        <title>Genome-scale phylogeny and comparative genomics of the fungal order Sordariales.</title>
        <authorList>
            <consortium name="Lawrence Berkeley National Laboratory"/>
            <person name="Hensen N."/>
            <person name="Bonometti L."/>
            <person name="Westerberg I."/>
            <person name="Brannstrom I.O."/>
            <person name="Guillou S."/>
            <person name="Cros-Aarteil S."/>
            <person name="Calhoun S."/>
            <person name="Haridas S."/>
            <person name="Kuo A."/>
            <person name="Mondo S."/>
            <person name="Pangilinan J."/>
            <person name="Riley R."/>
            <person name="Labutti K."/>
            <person name="Andreopoulos B."/>
            <person name="Lipzen A."/>
            <person name="Chen C."/>
            <person name="Yanf M."/>
            <person name="Daum C."/>
            <person name="Ng V."/>
            <person name="Clum A."/>
            <person name="Steindorff A."/>
            <person name="Ohm R."/>
            <person name="Martin F."/>
            <person name="Silar P."/>
            <person name="Natvig D."/>
            <person name="Lalanne C."/>
            <person name="Gautier V."/>
            <person name="Ament-Velasquez S.L."/>
            <person name="Kruys A."/>
            <person name="Hutchinson M.I."/>
            <person name="Powell A.J."/>
            <person name="Barry K."/>
            <person name="Miller A.N."/>
            <person name="Grigoriev I.V."/>
            <person name="Debuchy R."/>
            <person name="Gladieux P."/>
            <person name="Thoren M.H."/>
            <person name="Johannesson H."/>
        </authorList>
    </citation>
    <scope>NUCLEOTIDE SEQUENCE</scope>
    <source>
        <strain evidence="1">CBS 606.72</strain>
    </source>
</reference>
<dbReference type="EMBL" id="JAULSU010000005">
    <property type="protein sequence ID" value="KAK0616706.1"/>
    <property type="molecule type" value="Genomic_DNA"/>
</dbReference>